<dbReference type="CDD" id="cd14256">
    <property type="entry name" value="Dockerin_I"/>
    <property type="match status" value="1"/>
</dbReference>
<feature type="chain" id="PRO_5047350562" evidence="1">
    <location>
        <begin position="32"/>
        <end position="785"/>
    </location>
</feature>
<feature type="signal peptide" evidence="1">
    <location>
        <begin position="1"/>
        <end position="31"/>
    </location>
</feature>
<organism evidence="3 4">
    <name type="scientific">Paenibacillus hexagrammi</name>
    <dbReference type="NCBI Taxonomy" id="2908839"/>
    <lineage>
        <taxon>Bacteria</taxon>
        <taxon>Bacillati</taxon>
        <taxon>Bacillota</taxon>
        <taxon>Bacilli</taxon>
        <taxon>Bacillales</taxon>
        <taxon>Paenibacillaceae</taxon>
        <taxon>Paenibacillus</taxon>
    </lineage>
</organism>
<sequence>MKSPVSKGFRISLAVALSILMAVVYSSVAFAESWNFVDGNGTNGINVDPTKNAGNPKMVDFNGTMFAAWSESIGSTSQIRVKQYDHGSWGTGDNDTPLNKDTTKDALNVSLVVFNNELYATWQELGPTSYWQLRVAKYNGTSWSRVDGDGTSGINTSSNTNARNPKLIEYNSSLYVFWDETGGNGINQIRVKKYAGGSTWNSADGGSSLNQNSSHAGQAPSAVVYNGKLYLTWQENDNSSISQLRIKSYDGTTWSFVDGGGASGLNYNTAMRANAPALAVYNGELYVAWCEQSTKTQLRVKKYDGTNWVLVDGGQSTGLNQNTNYDAYQARLAVFDGNLYATWHEGSPNYHVRVKKYDGISWGSADGNSTKGLNNNTSYSATYGYLVEFDSALYDIFLENNGANQVRVVQMGPSNAAPTAANVIFTGTLKEGNTLTGAFAYGDLENDPMGTTIYKWYIADDAAGTNKTVISGATTSSLSLTHAQAGKYIIFEVTPVATAGTQTGTPTTYTSASAVLANEAPTASSVSFTGTLKEGNTLTGAFAYGDLENDPMGTTIYKWYIADDAAGTNKTVISGATTSSLSLTHAEAGKYIIFEVTPVATAGTQTGTPVSYTSLTEVGANAAPIISDLMITGDTMLNKNKTLTATYTYSDMENDLQSGSTYRWYTADDMNGPKQLITGEVGTTLQLSASMYNKYIIFEVTPGASTGTTPGDPVQTHVGPIGVLKGDANGDGQVTPADSLFVNKIIQGKVPLTDELKFILDVNNDGKVDAVDAKLILDIYLGKGV</sequence>
<evidence type="ECO:0000313" key="4">
    <source>
        <dbReference type="Proteomes" id="UP001649230"/>
    </source>
</evidence>
<feature type="domain" description="Dockerin" evidence="2">
    <location>
        <begin position="721"/>
        <end position="785"/>
    </location>
</feature>
<dbReference type="SUPFAM" id="SSF89372">
    <property type="entry name" value="Fucose-specific lectin"/>
    <property type="match status" value="1"/>
</dbReference>
<dbReference type="Proteomes" id="UP001649230">
    <property type="component" value="Chromosome"/>
</dbReference>
<dbReference type="Gene3D" id="2.60.40.2700">
    <property type="match status" value="3"/>
</dbReference>
<dbReference type="PROSITE" id="PS51766">
    <property type="entry name" value="DOCKERIN"/>
    <property type="match status" value="1"/>
</dbReference>
<dbReference type="Pfam" id="PF23197">
    <property type="entry name" value="IG_AIR9"/>
    <property type="match status" value="1"/>
</dbReference>
<gene>
    <name evidence="3" type="ORF">L0M14_22985</name>
</gene>
<proteinExistence type="predicted"/>
<reference evidence="3 4" key="1">
    <citation type="journal article" date="2024" name="Int. J. Syst. Evol. Microbiol.">
        <title>Paenibacillus hexagrammi sp. nov., a novel bacterium isolated from the gut content of Hexagrammos agrammus.</title>
        <authorList>
            <person name="Jung H.K."/>
            <person name="Kim D.G."/>
            <person name="Zin H."/>
            <person name="Park J."/>
            <person name="Jung H."/>
            <person name="Kim Y.O."/>
            <person name="Kong H.J."/>
            <person name="Kim J.W."/>
            <person name="Kim Y.S."/>
        </authorList>
    </citation>
    <scope>NUCLEOTIDE SEQUENCE [LARGE SCALE GENOMIC DNA]</scope>
    <source>
        <strain evidence="3 4">YPD9-1</strain>
    </source>
</reference>
<dbReference type="Gene3D" id="1.10.1330.10">
    <property type="entry name" value="Dockerin domain"/>
    <property type="match status" value="1"/>
</dbReference>
<keyword evidence="4" id="KW-1185">Reference proteome</keyword>
<accession>A0ABY3SH34</accession>
<dbReference type="EMBL" id="CP090978">
    <property type="protein sequence ID" value="UJF32511.1"/>
    <property type="molecule type" value="Genomic_DNA"/>
</dbReference>
<protein>
    <submittedName>
        <fullName evidence="3">Dockerin type I repeat-containing protein</fullName>
    </submittedName>
</protein>
<dbReference type="RefSeq" id="WP_235118861.1">
    <property type="nucleotide sequence ID" value="NZ_CP090978.1"/>
</dbReference>
<dbReference type="Pfam" id="PF00404">
    <property type="entry name" value="Dockerin_1"/>
    <property type="match status" value="1"/>
</dbReference>
<evidence type="ECO:0000256" key="1">
    <source>
        <dbReference type="SAM" id="SignalP"/>
    </source>
</evidence>
<dbReference type="SUPFAM" id="SSF63446">
    <property type="entry name" value="Type I dockerin domain"/>
    <property type="match status" value="1"/>
</dbReference>
<evidence type="ECO:0000259" key="2">
    <source>
        <dbReference type="PROSITE" id="PS51766"/>
    </source>
</evidence>
<name>A0ABY3SH34_9BACL</name>
<keyword evidence="1" id="KW-0732">Signal</keyword>
<dbReference type="InterPro" id="IPR056284">
    <property type="entry name" value="AIR9-like_A9"/>
</dbReference>
<dbReference type="InterPro" id="IPR016134">
    <property type="entry name" value="Dockerin_dom"/>
</dbReference>
<evidence type="ECO:0000313" key="3">
    <source>
        <dbReference type="EMBL" id="UJF32511.1"/>
    </source>
</evidence>
<dbReference type="InterPro" id="IPR036439">
    <property type="entry name" value="Dockerin_dom_sf"/>
</dbReference>
<dbReference type="InterPro" id="IPR002105">
    <property type="entry name" value="Dockerin_1_rpt"/>
</dbReference>